<evidence type="ECO:0000256" key="10">
    <source>
        <dbReference type="RuleBase" id="RU363097"/>
    </source>
</evidence>
<evidence type="ECO:0000256" key="4">
    <source>
        <dbReference type="ARBA" id="ARBA00022692"/>
    </source>
</evidence>
<name>A0A232EN92_9HYME</name>
<feature type="transmembrane region" description="Helical" evidence="10">
    <location>
        <begin position="892"/>
        <end position="917"/>
    </location>
</feature>
<dbReference type="CDD" id="cd05236">
    <property type="entry name" value="FAR-N_SDR_e"/>
    <property type="match status" value="2"/>
</dbReference>
<dbReference type="STRING" id="543379.A0A232EN92"/>
<comment type="similarity">
    <text evidence="2 10">Belongs to the fatty acyl-CoA reductase family.</text>
</comment>
<proteinExistence type="inferred from homology"/>
<dbReference type="EMBL" id="NNAY01003198">
    <property type="protein sequence ID" value="OXU19820.1"/>
    <property type="molecule type" value="Genomic_DNA"/>
</dbReference>
<dbReference type="CDD" id="cd09071">
    <property type="entry name" value="FAR_C"/>
    <property type="match status" value="2"/>
</dbReference>
<gene>
    <name evidence="13" type="ORF">TSAR_013240</name>
</gene>
<keyword evidence="3 10" id="KW-0444">Lipid biosynthesis</keyword>
<keyword evidence="7 10" id="KW-0443">Lipid metabolism</keyword>
<evidence type="ECO:0000259" key="12">
    <source>
        <dbReference type="Pfam" id="PF07993"/>
    </source>
</evidence>
<dbReference type="GO" id="GO:0035336">
    <property type="term" value="P:long-chain fatty-acyl-CoA metabolic process"/>
    <property type="evidence" value="ECO:0007669"/>
    <property type="project" value="TreeGrafter"/>
</dbReference>
<dbReference type="OrthoDB" id="429813at2759"/>
<evidence type="ECO:0000256" key="8">
    <source>
        <dbReference type="ARBA" id="ARBA00023136"/>
    </source>
</evidence>
<dbReference type="SUPFAM" id="SSF51735">
    <property type="entry name" value="NAD(P)-binding Rossmann-fold domains"/>
    <property type="match status" value="2"/>
</dbReference>
<dbReference type="Proteomes" id="UP000215335">
    <property type="component" value="Unassembled WGS sequence"/>
</dbReference>
<evidence type="ECO:0000259" key="11">
    <source>
        <dbReference type="Pfam" id="PF03015"/>
    </source>
</evidence>
<dbReference type="InterPro" id="IPR013120">
    <property type="entry name" value="FAR_NAD-bd"/>
</dbReference>
<keyword evidence="14" id="KW-1185">Reference proteome</keyword>
<evidence type="ECO:0000256" key="3">
    <source>
        <dbReference type="ARBA" id="ARBA00022516"/>
    </source>
</evidence>
<evidence type="ECO:0000256" key="1">
    <source>
        <dbReference type="ARBA" id="ARBA00004141"/>
    </source>
</evidence>
<evidence type="ECO:0000256" key="7">
    <source>
        <dbReference type="ARBA" id="ARBA00023098"/>
    </source>
</evidence>
<dbReference type="InterPro" id="IPR026055">
    <property type="entry name" value="FAR"/>
</dbReference>
<comment type="caution">
    <text evidence="13">The sequence shown here is derived from an EMBL/GenBank/DDBJ whole genome shotgun (WGS) entry which is preliminary data.</text>
</comment>
<reference evidence="13 14" key="1">
    <citation type="journal article" date="2017" name="Curr. Biol.">
        <title>The Evolution of Venom by Co-option of Single-Copy Genes.</title>
        <authorList>
            <person name="Martinson E.O."/>
            <person name="Mrinalini"/>
            <person name="Kelkar Y.D."/>
            <person name="Chang C.H."/>
            <person name="Werren J.H."/>
        </authorList>
    </citation>
    <scope>NUCLEOTIDE SEQUENCE [LARGE SCALE GENOMIC DNA]</scope>
    <source>
        <strain evidence="13 14">Alberta</strain>
        <tissue evidence="13">Whole body</tissue>
    </source>
</reference>
<dbReference type="GO" id="GO:0080019">
    <property type="term" value="F:alcohol-forming very long-chain fatty acyl-CoA reductase activity"/>
    <property type="evidence" value="ECO:0007669"/>
    <property type="project" value="InterPro"/>
</dbReference>
<feature type="domain" description="Thioester reductase (TE)" evidence="12">
    <location>
        <begin position="567"/>
        <end position="822"/>
    </location>
</feature>
<keyword evidence="10" id="KW-0560">Oxidoreductase</keyword>
<dbReference type="Gene3D" id="3.40.50.720">
    <property type="entry name" value="NAD(P)-binding Rossmann-like Domain"/>
    <property type="match status" value="2"/>
</dbReference>
<evidence type="ECO:0000256" key="9">
    <source>
        <dbReference type="ARBA" id="ARBA00052530"/>
    </source>
</evidence>
<keyword evidence="6 10" id="KW-1133">Transmembrane helix</keyword>
<sequence>MAPEPCIPSSGKTYIDDMLNMKDQSKIDSGISDVTEFYDGCNVLLTGGSGFIGKLLVEKLLRTCSSMGKLYMLLRAKKGKTPAQRFKEQFEDPLYDRLRREQPNFADKVVIIEGDTGEKNLGLSSTARDFLVKNTHIVFHGAATVRFDESLRKVVNINVRGVKLMLLLAKEMKNLKAFVHVSTAYSHCNLDYIEEKYYKPAMDPDKAISMVDMLDDEVLQHMTPRVIGSWPNTYAFSKAVGEDVVRLYSRGLPTCIVRPSIVLSTMKEPVAGWSDNLYGATGVSVGAYVCLLRVLHCEAEKTAEMIPADFVINNVIVAAWDVNKNEKKMAIEPVGRSDLEVSQPPIYNCVSSCQKPLTWNDFMHLNYINGIDVPSRLTLWYHVFILTKYKWFYNFAILFLHLIPAIIVDNLARLTGRKPMLLKTYQKIHKFSGVIAYFCTKQWKFNNDNVLRLWERTSLTDQKKFDFNVKNLDWNDYFLYHIRGIRVYLLKDPMSTVEQGRDKYKLLTRIHFTIVTILCTLLVWAFTSFAGIKIMEEPAHMMTVRSYLDDMLNMDDDLEYLESKFSEIAESCPKIGKIYMLIRAKKGKSPQQRFKEHFNDIIYEKLKQERPNFLKHVVLVEGDTSLSDLGLSTKDREILIDNIHIVFHSAATVRFDESIRQAVNINVRGTKLLLLLAKEMKNLRGFIHISTAFSNCVYDYIEEKFYEPPMNPDNILSLVELLDDDALDVLKIKLMGKWPNTYAFSKALGEEMVRKYSTGMPSCVVRPSIMLATNKEPIRGWINNYYGPTGVAIGAGMGLLRSLHCNSENVADIIPADYVINNVIAAGWDIVKKWEEDQAKRPVNPPIFNVVSSVENPITWGEFMSCNEKHGRDIPTVVAMWHYIFFLNKRLWLHNIVVFFLHTTPAAIVDVLALLIGREPMLTKAYRKINKFSSVISYFSTNKWEFNNDNVLDLWNRVSSLDKEIFNFSMKSLDWNEYFFHHVRGLRLYILKDPLNTIPAGRVKQRWLKYAQYTINAVICLLLGWAVFSLLRLLASWWS</sequence>
<protein>
    <recommendedName>
        <fullName evidence="10">Fatty acyl-CoA reductase</fullName>
        <ecNumber evidence="10">1.2.1.84</ecNumber>
    </recommendedName>
</protein>
<feature type="domain" description="Thioester reductase (TE)" evidence="12">
    <location>
        <begin position="45"/>
        <end position="314"/>
    </location>
</feature>
<dbReference type="InterPro" id="IPR036291">
    <property type="entry name" value="NAD(P)-bd_dom_sf"/>
</dbReference>
<dbReference type="GO" id="GO:0005777">
    <property type="term" value="C:peroxisome"/>
    <property type="evidence" value="ECO:0007669"/>
    <property type="project" value="TreeGrafter"/>
</dbReference>
<dbReference type="FunFam" id="3.40.50.720:FF:000143">
    <property type="entry name" value="Fatty acyl-CoA reductase"/>
    <property type="match status" value="2"/>
</dbReference>
<evidence type="ECO:0000256" key="5">
    <source>
        <dbReference type="ARBA" id="ARBA00022857"/>
    </source>
</evidence>
<comment type="subcellular location">
    <subcellularLocation>
        <location evidence="1">Membrane</location>
        <topology evidence="1">Multi-pass membrane protein</topology>
    </subcellularLocation>
</comment>
<keyword evidence="8 10" id="KW-0472">Membrane</keyword>
<comment type="catalytic activity">
    <reaction evidence="9 10">
        <text>a long-chain fatty acyl-CoA + 2 NADPH + 2 H(+) = a long-chain primary fatty alcohol + 2 NADP(+) + CoA</text>
        <dbReference type="Rhea" id="RHEA:52716"/>
        <dbReference type="ChEBI" id="CHEBI:15378"/>
        <dbReference type="ChEBI" id="CHEBI:57287"/>
        <dbReference type="ChEBI" id="CHEBI:57783"/>
        <dbReference type="ChEBI" id="CHEBI:58349"/>
        <dbReference type="ChEBI" id="CHEBI:77396"/>
        <dbReference type="ChEBI" id="CHEBI:83139"/>
        <dbReference type="EC" id="1.2.1.84"/>
    </reaction>
</comment>
<dbReference type="Pfam" id="PF03015">
    <property type="entry name" value="Sterile"/>
    <property type="match status" value="2"/>
</dbReference>
<keyword evidence="5 10" id="KW-0521">NADP</keyword>
<dbReference type="PANTHER" id="PTHR11011:SF60">
    <property type="entry name" value="FATTY ACYL-COA REDUCTASE-RELATED"/>
    <property type="match status" value="1"/>
</dbReference>
<keyword evidence="4 10" id="KW-0812">Transmembrane</keyword>
<organism evidence="13 14">
    <name type="scientific">Trichomalopsis sarcophagae</name>
    <dbReference type="NCBI Taxonomy" id="543379"/>
    <lineage>
        <taxon>Eukaryota</taxon>
        <taxon>Metazoa</taxon>
        <taxon>Ecdysozoa</taxon>
        <taxon>Arthropoda</taxon>
        <taxon>Hexapoda</taxon>
        <taxon>Insecta</taxon>
        <taxon>Pterygota</taxon>
        <taxon>Neoptera</taxon>
        <taxon>Endopterygota</taxon>
        <taxon>Hymenoptera</taxon>
        <taxon>Apocrita</taxon>
        <taxon>Proctotrupomorpha</taxon>
        <taxon>Chalcidoidea</taxon>
        <taxon>Pteromalidae</taxon>
        <taxon>Pteromalinae</taxon>
        <taxon>Trichomalopsis</taxon>
    </lineage>
</organism>
<evidence type="ECO:0000313" key="13">
    <source>
        <dbReference type="EMBL" id="OXU19820.1"/>
    </source>
</evidence>
<accession>A0A232EN92</accession>
<dbReference type="Pfam" id="PF07993">
    <property type="entry name" value="NAD_binding_4"/>
    <property type="match status" value="2"/>
</dbReference>
<feature type="transmembrane region" description="Helical" evidence="10">
    <location>
        <begin position="1013"/>
        <end position="1035"/>
    </location>
</feature>
<dbReference type="PANTHER" id="PTHR11011">
    <property type="entry name" value="MALE STERILITY PROTEIN 2-RELATED"/>
    <property type="match status" value="1"/>
</dbReference>
<dbReference type="GO" id="GO:0016020">
    <property type="term" value="C:membrane"/>
    <property type="evidence" value="ECO:0007669"/>
    <property type="project" value="UniProtKB-SubCell"/>
</dbReference>
<dbReference type="InterPro" id="IPR033640">
    <property type="entry name" value="FAR_C"/>
</dbReference>
<feature type="transmembrane region" description="Helical" evidence="10">
    <location>
        <begin position="391"/>
        <end position="412"/>
    </location>
</feature>
<feature type="domain" description="Fatty acyl-CoA reductase C-terminal" evidence="11">
    <location>
        <begin position="901"/>
        <end position="993"/>
    </location>
</feature>
<comment type="function">
    <text evidence="10">Catalyzes the reduction of fatty acyl-CoA to fatty alcohols.</text>
</comment>
<dbReference type="GO" id="GO:0102965">
    <property type="term" value="F:alcohol-forming long-chain fatty acyl-CoA reductase activity"/>
    <property type="evidence" value="ECO:0007669"/>
    <property type="project" value="UniProtKB-EC"/>
</dbReference>
<evidence type="ECO:0000256" key="6">
    <source>
        <dbReference type="ARBA" id="ARBA00022989"/>
    </source>
</evidence>
<dbReference type="EC" id="1.2.1.84" evidence="10"/>
<evidence type="ECO:0000313" key="14">
    <source>
        <dbReference type="Proteomes" id="UP000215335"/>
    </source>
</evidence>
<feature type="transmembrane region" description="Helical" evidence="10">
    <location>
        <begin position="510"/>
        <end position="532"/>
    </location>
</feature>
<evidence type="ECO:0000256" key="2">
    <source>
        <dbReference type="ARBA" id="ARBA00005928"/>
    </source>
</evidence>
<feature type="domain" description="Fatty acyl-CoA reductase C-terminal" evidence="11">
    <location>
        <begin position="400"/>
        <end position="492"/>
    </location>
</feature>
<dbReference type="AlphaFoldDB" id="A0A232EN92"/>